<dbReference type="Proteomes" id="UP000014387">
    <property type="component" value="Unassembled WGS sequence"/>
</dbReference>
<feature type="transmembrane region" description="Helical" evidence="7">
    <location>
        <begin position="192"/>
        <end position="214"/>
    </location>
</feature>
<feature type="transmembrane region" description="Helical" evidence="7">
    <location>
        <begin position="12"/>
        <end position="37"/>
    </location>
</feature>
<dbReference type="SUPFAM" id="SSF161098">
    <property type="entry name" value="MetI-like"/>
    <property type="match status" value="2"/>
</dbReference>
<dbReference type="InterPro" id="IPR035906">
    <property type="entry name" value="MetI-like_sf"/>
</dbReference>
<feature type="transmembrane region" description="Helical" evidence="7">
    <location>
        <begin position="92"/>
        <end position="111"/>
    </location>
</feature>
<evidence type="ECO:0000259" key="8">
    <source>
        <dbReference type="PROSITE" id="PS50928"/>
    </source>
</evidence>
<feature type="transmembrane region" description="Helical" evidence="7">
    <location>
        <begin position="359"/>
        <end position="381"/>
    </location>
</feature>
<dbReference type="EMBL" id="AGWN01000001">
    <property type="protein sequence ID" value="EPD30411.1"/>
    <property type="molecule type" value="Genomic_DNA"/>
</dbReference>
<comment type="caution">
    <text evidence="9">The sequence shown here is derived from an EMBL/GenBank/DDBJ whole genome shotgun (WGS) entry which is preliminary data.</text>
</comment>
<proteinExistence type="predicted"/>
<evidence type="ECO:0000256" key="3">
    <source>
        <dbReference type="ARBA" id="ARBA00022475"/>
    </source>
</evidence>
<dbReference type="AlphaFoldDB" id="A0A9W5VVY8"/>
<protein>
    <recommendedName>
        <fullName evidence="8">ABC transmembrane type-1 domain-containing protein</fullName>
    </recommendedName>
</protein>
<feature type="transmembrane region" description="Helical" evidence="7">
    <location>
        <begin position="234"/>
        <end position="257"/>
    </location>
</feature>
<evidence type="ECO:0000256" key="4">
    <source>
        <dbReference type="ARBA" id="ARBA00022692"/>
    </source>
</evidence>
<evidence type="ECO:0000256" key="7">
    <source>
        <dbReference type="SAM" id="Phobius"/>
    </source>
</evidence>
<keyword evidence="10" id="KW-1185">Reference proteome</keyword>
<evidence type="ECO:0000256" key="1">
    <source>
        <dbReference type="ARBA" id="ARBA00004651"/>
    </source>
</evidence>
<dbReference type="GO" id="GO:0055085">
    <property type="term" value="P:transmembrane transport"/>
    <property type="evidence" value="ECO:0007669"/>
    <property type="project" value="InterPro"/>
</dbReference>
<evidence type="ECO:0000313" key="10">
    <source>
        <dbReference type="Proteomes" id="UP000014387"/>
    </source>
</evidence>
<feature type="transmembrane region" description="Helical" evidence="7">
    <location>
        <begin position="321"/>
        <end position="347"/>
    </location>
</feature>
<feature type="transmembrane region" description="Helical" evidence="7">
    <location>
        <begin position="57"/>
        <end position="80"/>
    </location>
</feature>
<evidence type="ECO:0000256" key="5">
    <source>
        <dbReference type="ARBA" id="ARBA00022989"/>
    </source>
</evidence>
<dbReference type="RefSeq" id="WP_016443523.1">
    <property type="nucleotide sequence ID" value="NZ_KE150266.1"/>
</dbReference>
<keyword evidence="2" id="KW-0813">Transport</keyword>
<comment type="subcellular location">
    <subcellularLocation>
        <location evidence="1">Cell membrane</location>
        <topology evidence="1">Multi-pass membrane protein</topology>
    </subcellularLocation>
</comment>
<keyword evidence="5 7" id="KW-1133">Transmembrane helix</keyword>
<feature type="transmembrane region" description="Helical" evidence="7">
    <location>
        <begin position="499"/>
        <end position="524"/>
    </location>
</feature>
<feature type="transmembrane region" description="Helical" evidence="7">
    <location>
        <begin position="131"/>
        <end position="152"/>
    </location>
</feature>
<keyword evidence="4 7" id="KW-0812">Transmembrane</keyword>
<feature type="domain" description="ABC transmembrane type-1" evidence="8">
    <location>
        <begin position="323"/>
        <end position="520"/>
    </location>
</feature>
<dbReference type="InterPro" id="IPR000515">
    <property type="entry name" value="MetI-like"/>
</dbReference>
<evidence type="ECO:0000313" key="9">
    <source>
        <dbReference type="EMBL" id="EPD30411.1"/>
    </source>
</evidence>
<dbReference type="CDD" id="cd06261">
    <property type="entry name" value="TM_PBP2"/>
    <property type="match status" value="1"/>
</dbReference>
<feature type="transmembrane region" description="Helical" evidence="7">
    <location>
        <begin position="286"/>
        <end position="309"/>
    </location>
</feature>
<keyword evidence="3" id="KW-1003">Cell membrane</keyword>
<keyword evidence="6 7" id="KW-0472">Membrane</keyword>
<dbReference type="PANTHER" id="PTHR30183:SF7">
    <property type="entry name" value="FERRIC TRANSPORT SYSTEM PERMEASE PROTEIN FBPB 1-RELATED"/>
    <property type="match status" value="1"/>
</dbReference>
<dbReference type="OrthoDB" id="2063054at2"/>
<gene>
    <name evidence="9" type="ORF">HMPREF9238_00149</name>
</gene>
<accession>A0A9W5VVY8</accession>
<dbReference type="Gene3D" id="1.10.3720.10">
    <property type="entry name" value="MetI-like"/>
    <property type="match status" value="2"/>
</dbReference>
<dbReference type="PROSITE" id="PS50928">
    <property type="entry name" value="ABC_TM1"/>
    <property type="match status" value="2"/>
</dbReference>
<name>A0A9W5VVY8_9ACTO</name>
<organism evidence="9 10">
    <name type="scientific">Gleimia europaea ACS-120-V-Col10b</name>
    <dbReference type="NCBI Taxonomy" id="883069"/>
    <lineage>
        <taxon>Bacteria</taxon>
        <taxon>Bacillati</taxon>
        <taxon>Actinomycetota</taxon>
        <taxon>Actinomycetes</taxon>
        <taxon>Actinomycetales</taxon>
        <taxon>Actinomycetaceae</taxon>
        <taxon>Gleimia</taxon>
    </lineage>
</organism>
<dbReference type="PANTHER" id="PTHR30183">
    <property type="entry name" value="MOLYBDENUM TRANSPORT SYSTEM PERMEASE PROTEIN MODB"/>
    <property type="match status" value="1"/>
</dbReference>
<sequence length="535" mass="56718">MSWKRLQARMPAIFDAIATIVLGFSMVTGFGYPAFVLVFSAVVNDTNVAGKEVLAPVFWSVLDSSIVAFVATIFAAVLTALNRSLPRSVSRIFDVIILVPATFSPFVIGAAVSRGVGRGGILDPGFFPPFFGRAAVIFTFTLALLPYAYALLRLSTLKVPLALIDICRVNGASEWEIFRHTVWPRMRRGLPLAWLVVFILSVSDPVVPSLLSYPHPNASRAVWTLTTALGDTGGAARISLALLLATLGLGAVAFRALESPDLLGAFRGFEPDSNRTSFSQPVGLALWPRVVTISALAAVTTAPVVFMAARAGTNQTSSSPTVITTALVISIFTVVGSIVIAGSGLWLKARRPSRHVVDIVFGLALVVPGATTGSALGLAYGPSSHLAANLSPLAQSVMASLLTVTAYLTLSAPLTYMSVRAYGRVLPRQDFETALMLGASVARAARVSAQTWLRQSVAMSVTIVLAVSAVSVAPIMWVTSPSTPLLVPYLYRLIDHAQFGSAALLALTISAIILLLLFISSLLLRIRTRSRGGRS</sequence>
<evidence type="ECO:0000256" key="6">
    <source>
        <dbReference type="ARBA" id="ARBA00023136"/>
    </source>
</evidence>
<reference evidence="9 10" key="1">
    <citation type="submission" date="2013-05" db="EMBL/GenBank/DDBJ databases">
        <title>The Genome Sequence of Actinomyces europaeus ACS-120-V-COL10B.</title>
        <authorList>
            <consortium name="The Broad Institute Genomics Platform"/>
            <person name="Earl A."/>
            <person name="Ward D."/>
            <person name="Feldgarden M."/>
            <person name="Gevers D."/>
            <person name="Saerens B."/>
            <person name="Vaneechoutte M."/>
            <person name="Walker B."/>
            <person name="Young S."/>
            <person name="Zeng Q."/>
            <person name="Gargeya S."/>
            <person name="Fitzgerald M."/>
            <person name="Haas B."/>
            <person name="Abouelleil A."/>
            <person name="Allen A.W."/>
            <person name="Alvarado L."/>
            <person name="Arachchi H.M."/>
            <person name="Berlin A.M."/>
            <person name="Chapman S.B."/>
            <person name="Gainer-Dewar J."/>
            <person name="Goldberg J."/>
            <person name="Griggs A."/>
            <person name="Gujja S."/>
            <person name="Hansen M."/>
            <person name="Howarth C."/>
            <person name="Imamovic A."/>
            <person name="Ireland A."/>
            <person name="Larimer J."/>
            <person name="McCowan C."/>
            <person name="Murphy C."/>
            <person name="Pearson M."/>
            <person name="Poon T.W."/>
            <person name="Priest M."/>
            <person name="Roberts A."/>
            <person name="Saif S."/>
            <person name="Shea T."/>
            <person name="Sisk P."/>
            <person name="Sykes S."/>
            <person name="Wortman J."/>
            <person name="Nusbaum C."/>
            <person name="Birren B."/>
        </authorList>
    </citation>
    <scope>NUCLEOTIDE SEQUENCE [LARGE SCALE GENOMIC DNA]</scope>
    <source>
        <strain evidence="9 10">ACS-120-V-Col10b</strain>
    </source>
</reference>
<feature type="transmembrane region" description="Helical" evidence="7">
    <location>
        <begin position="456"/>
        <end position="479"/>
    </location>
</feature>
<evidence type="ECO:0000256" key="2">
    <source>
        <dbReference type="ARBA" id="ARBA00022448"/>
    </source>
</evidence>
<dbReference type="GO" id="GO:0005886">
    <property type="term" value="C:plasma membrane"/>
    <property type="evidence" value="ECO:0007669"/>
    <property type="project" value="UniProtKB-SubCell"/>
</dbReference>
<feature type="domain" description="ABC transmembrane type-1" evidence="8">
    <location>
        <begin position="58"/>
        <end position="253"/>
    </location>
</feature>
<feature type="transmembrane region" description="Helical" evidence="7">
    <location>
        <begin position="393"/>
        <end position="419"/>
    </location>
</feature>